<dbReference type="RefSeq" id="WP_074765925.1">
    <property type="nucleotide sequence ID" value="NZ_FNWO01000003.1"/>
</dbReference>
<dbReference type="AlphaFoldDB" id="A0A1H6H372"/>
<dbReference type="PANTHER" id="PTHR23416">
    <property type="entry name" value="SIALIC ACID SYNTHASE-RELATED"/>
    <property type="match status" value="1"/>
</dbReference>
<keyword evidence="5" id="KW-1185">Reference proteome</keyword>
<sequence length="220" mass="23892">MRRNIEATDHAFASGPVYLRINSFLRALRETRNFRNALLVRAVWKQFCRSGQLAETVRLGAGARVVNLNNSEALTIGRDSVIRGILRLERQGIIAIGESVYIGDASILSAMERIEIGQGTLVAHNVQIFDNDSHPINAEDRVNDFRKKLGYKLPRAVTIAHAPVSIGERCWLGMNSIVMKGVTIGNDTIVASGSVVVTDLPPSVIAAGNPARVVKVIAPS</sequence>
<evidence type="ECO:0000256" key="3">
    <source>
        <dbReference type="ARBA" id="ARBA00023315"/>
    </source>
</evidence>
<dbReference type="OrthoDB" id="9815592at2"/>
<dbReference type="Proteomes" id="UP000182983">
    <property type="component" value="Unassembled WGS sequence"/>
</dbReference>
<evidence type="ECO:0000313" key="5">
    <source>
        <dbReference type="Proteomes" id="UP000182983"/>
    </source>
</evidence>
<dbReference type="Gene3D" id="2.160.10.10">
    <property type="entry name" value="Hexapeptide repeat proteins"/>
    <property type="match status" value="1"/>
</dbReference>
<proteinExistence type="predicted"/>
<name>A0A1H6H372_MAGFU</name>
<accession>A0A1H6H372</accession>
<dbReference type="PROSITE" id="PS00101">
    <property type="entry name" value="HEXAPEP_TRANSFERASES"/>
    <property type="match status" value="1"/>
</dbReference>
<organism evidence="4 5">
    <name type="scientific">Magnetospirillum fulvum</name>
    <name type="common">Rhodospirillum fulvum</name>
    <dbReference type="NCBI Taxonomy" id="1082"/>
    <lineage>
        <taxon>Bacteria</taxon>
        <taxon>Pseudomonadati</taxon>
        <taxon>Pseudomonadota</taxon>
        <taxon>Alphaproteobacteria</taxon>
        <taxon>Rhodospirillales</taxon>
        <taxon>Rhodospirillaceae</taxon>
        <taxon>Magnetospirillum</taxon>
    </lineage>
</organism>
<evidence type="ECO:0000256" key="1">
    <source>
        <dbReference type="ARBA" id="ARBA00022679"/>
    </source>
</evidence>
<evidence type="ECO:0000256" key="2">
    <source>
        <dbReference type="ARBA" id="ARBA00022737"/>
    </source>
</evidence>
<keyword evidence="1 4" id="KW-0808">Transferase</keyword>
<dbReference type="EMBL" id="FNWO01000003">
    <property type="protein sequence ID" value="SEH30131.1"/>
    <property type="molecule type" value="Genomic_DNA"/>
</dbReference>
<protein>
    <submittedName>
        <fullName evidence="4">Acetyltransferase (Isoleucine patch superfamily)</fullName>
    </submittedName>
</protein>
<gene>
    <name evidence="4" type="ORF">SAMN04244559_00868</name>
</gene>
<dbReference type="InterPro" id="IPR018357">
    <property type="entry name" value="Hexapep_transf_CS"/>
</dbReference>
<keyword evidence="2" id="KW-0677">Repeat</keyword>
<dbReference type="SUPFAM" id="SSF51161">
    <property type="entry name" value="Trimeric LpxA-like enzymes"/>
    <property type="match status" value="1"/>
</dbReference>
<dbReference type="InterPro" id="IPR051159">
    <property type="entry name" value="Hexapeptide_acetyltransf"/>
</dbReference>
<dbReference type="InterPro" id="IPR011004">
    <property type="entry name" value="Trimer_LpxA-like_sf"/>
</dbReference>
<dbReference type="Pfam" id="PF00132">
    <property type="entry name" value="Hexapep"/>
    <property type="match status" value="1"/>
</dbReference>
<evidence type="ECO:0000313" key="4">
    <source>
        <dbReference type="EMBL" id="SEH30131.1"/>
    </source>
</evidence>
<reference evidence="5" key="1">
    <citation type="submission" date="2016-10" db="EMBL/GenBank/DDBJ databases">
        <authorList>
            <person name="Varghese N."/>
            <person name="Submissions S."/>
        </authorList>
    </citation>
    <scope>NUCLEOTIDE SEQUENCE [LARGE SCALE GENOMIC DNA]</scope>
    <source>
        <strain evidence="5">DSM 13234</strain>
    </source>
</reference>
<dbReference type="GO" id="GO:0016746">
    <property type="term" value="F:acyltransferase activity"/>
    <property type="evidence" value="ECO:0007669"/>
    <property type="project" value="UniProtKB-KW"/>
</dbReference>
<keyword evidence="3" id="KW-0012">Acyltransferase</keyword>
<dbReference type="CDD" id="cd04647">
    <property type="entry name" value="LbH_MAT_like"/>
    <property type="match status" value="1"/>
</dbReference>
<dbReference type="InterPro" id="IPR001451">
    <property type="entry name" value="Hexapep"/>
</dbReference>